<dbReference type="EMBL" id="JAWCTQ010000043">
    <property type="protein sequence ID" value="MDT9685539.1"/>
    <property type="molecule type" value="Genomic_DNA"/>
</dbReference>
<accession>A0ABU3QS26</accession>
<evidence type="ECO:0000313" key="3">
    <source>
        <dbReference type="EMBL" id="MDT9685539.1"/>
    </source>
</evidence>
<evidence type="ECO:0000313" key="4">
    <source>
        <dbReference type="Proteomes" id="UP001250181"/>
    </source>
</evidence>
<dbReference type="InterPro" id="IPR008979">
    <property type="entry name" value="Galactose-bd-like_sf"/>
</dbReference>
<reference evidence="3 4" key="1">
    <citation type="submission" date="2023-09" db="EMBL/GenBank/DDBJ databases">
        <title>Streptomyces sp. nov.: A antagonism against Alternaria gaisen Producing Streptochlin, Isolated from Tamarix root soil.</title>
        <authorList>
            <person name="Chen Y."/>
        </authorList>
    </citation>
    <scope>NUCLEOTIDE SEQUENCE [LARGE SCALE GENOMIC DNA]</scope>
    <source>
        <strain evidence="3 4">TRM76323</strain>
    </source>
</reference>
<dbReference type="InterPro" id="IPR013222">
    <property type="entry name" value="Glyco_hyd_98_carb-bd"/>
</dbReference>
<feature type="region of interest" description="Disordered" evidence="1">
    <location>
        <begin position="1"/>
        <end position="59"/>
    </location>
</feature>
<dbReference type="Proteomes" id="UP001250181">
    <property type="component" value="Unassembled WGS sequence"/>
</dbReference>
<proteinExistence type="predicted"/>
<organism evidence="3 4">
    <name type="scientific">Streptomyces tamarix</name>
    <dbReference type="NCBI Taxonomy" id="3078565"/>
    <lineage>
        <taxon>Bacteria</taxon>
        <taxon>Bacillati</taxon>
        <taxon>Actinomycetota</taxon>
        <taxon>Actinomycetes</taxon>
        <taxon>Kitasatosporales</taxon>
        <taxon>Streptomycetaceae</taxon>
        <taxon>Streptomyces</taxon>
    </lineage>
</organism>
<keyword evidence="4" id="KW-1185">Reference proteome</keyword>
<gene>
    <name evidence="3" type="ORF">RND61_26245</name>
</gene>
<name>A0ABU3QS26_9ACTN</name>
<dbReference type="SUPFAM" id="SSF49785">
    <property type="entry name" value="Galactose-binding domain-like"/>
    <property type="match status" value="1"/>
</dbReference>
<feature type="domain" description="Glycosyl hydrolase family 98 putative carbohydrate-binding module" evidence="2">
    <location>
        <begin position="93"/>
        <end position="167"/>
    </location>
</feature>
<evidence type="ECO:0000256" key="1">
    <source>
        <dbReference type="SAM" id="MobiDB-lite"/>
    </source>
</evidence>
<feature type="compositionally biased region" description="Low complexity" evidence="1">
    <location>
        <begin position="1"/>
        <end position="25"/>
    </location>
</feature>
<sequence>MVNSPTARTLTATATTTATVTVTAPAPGPSPSGSGSGEDGAAKPSSPAPLPSGAVPLTDLSPIRGGDAFHIQSVTMGAKSYEHAMALTYPCDSTSIEYSINERYRSLTFTVGLDDNGTAELIKVMVYGDDRVRKTVGTDINRPQTVTVDMTGVVKLRISSTGECDNSGIVLALADATLHS</sequence>
<dbReference type="Gene3D" id="2.60.120.1060">
    <property type="entry name" value="NPCBM/NEW2 domain"/>
    <property type="match status" value="1"/>
</dbReference>
<dbReference type="Pfam" id="PF08305">
    <property type="entry name" value="NPCBM"/>
    <property type="match status" value="1"/>
</dbReference>
<dbReference type="InterPro" id="IPR038637">
    <property type="entry name" value="NPCBM_sf"/>
</dbReference>
<evidence type="ECO:0000259" key="2">
    <source>
        <dbReference type="Pfam" id="PF08305"/>
    </source>
</evidence>
<comment type="caution">
    <text evidence="3">The sequence shown here is derived from an EMBL/GenBank/DDBJ whole genome shotgun (WGS) entry which is preliminary data.</text>
</comment>
<protein>
    <submittedName>
        <fullName evidence="3">NPCBM/NEW2 domain-containing protein</fullName>
    </submittedName>
</protein>
<dbReference type="RefSeq" id="WP_315880583.1">
    <property type="nucleotide sequence ID" value="NZ_JAWCTQ010000043.1"/>
</dbReference>